<evidence type="ECO:0000259" key="4">
    <source>
        <dbReference type="PROSITE" id="PS01124"/>
    </source>
</evidence>
<dbReference type="Gene3D" id="1.10.10.60">
    <property type="entry name" value="Homeodomain-like"/>
    <property type="match status" value="1"/>
</dbReference>
<dbReference type="Pfam" id="PF12852">
    <property type="entry name" value="Cupin_6"/>
    <property type="match status" value="1"/>
</dbReference>
<organism evidence="5 6">
    <name type="scientific">Paraburkholderia aromaticivorans</name>
    <dbReference type="NCBI Taxonomy" id="2026199"/>
    <lineage>
        <taxon>Bacteria</taxon>
        <taxon>Pseudomonadati</taxon>
        <taxon>Pseudomonadota</taxon>
        <taxon>Betaproteobacteria</taxon>
        <taxon>Burkholderiales</taxon>
        <taxon>Burkholderiaceae</taxon>
        <taxon>Paraburkholderia</taxon>
    </lineage>
</organism>
<protein>
    <submittedName>
        <fullName evidence="5">AraC family transcriptional regulator</fullName>
    </submittedName>
</protein>
<dbReference type="PROSITE" id="PS00041">
    <property type="entry name" value="HTH_ARAC_FAMILY_1"/>
    <property type="match status" value="1"/>
</dbReference>
<evidence type="ECO:0000256" key="1">
    <source>
        <dbReference type="ARBA" id="ARBA00023015"/>
    </source>
</evidence>
<keyword evidence="5" id="KW-0614">Plasmid</keyword>
<dbReference type="Pfam" id="PF12833">
    <property type="entry name" value="HTH_18"/>
    <property type="match status" value="1"/>
</dbReference>
<name>A0A248VVZ0_9BURK</name>
<dbReference type="PANTHER" id="PTHR46796">
    <property type="entry name" value="HTH-TYPE TRANSCRIPTIONAL ACTIVATOR RHAS-RELATED"/>
    <property type="match status" value="1"/>
</dbReference>
<dbReference type="SMART" id="SM00342">
    <property type="entry name" value="HTH_ARAC"/>
    <property type="match status" value="1"/>
</dbReference>
<keyword evidence="1" id="KW-0805">Transcription regulation</keyword>
<dbReference type="PANTHER" id="PTHR46796:SF7">
    <property type="entry name" value="ARAC FAMILY TRANSCRIPTIONAL REGULATOR"/>
    <property type="match status" value="1"/>
</dbReference>
<gene>
    <name evidence="5" type="ORF">CJU94_33665</name>
</gene>
<dbReference type="KEGG" id="parb:CJU94_33665"/>
<dbReference type="GO" id="GO:0003700">
    <property type="term" value="F:DNA-binding transcription factor activity"/>
    <property type="evidence" value="ECO:0007669"/>
    <property type="project" value="InterPro"/>
</dbReference>
<dbReference type="GO" id="GO:0043565">
    <property type="term" value="F:sequence-specific DNA binding"/>
    <property type="evidence" value="ECO:0007669"/>
    <property type="project" value="InterPro"/>
</dbReference>
<sequence length="305" mass="33493">MIDPLAEVVTLLQPGARFSKVVLGAGSWRVRRSDSGQPLYYVILEGACRMQIDEHEPIDLVSGDFVLIPAAYDVAMSSLVPPPLGVETLAPIALGNNEFGIGEPDGRVDLRMMVGHCSFGSPDASLLVSLLPQIVHVRGVERLATLVQLVRDESRAQRPAREVVLSRLLEVLLIEALRSTAETTASPGLVRGLSDTRLAAAIRVMHEHPTRAWTVAELAKEAALSRSTFFERFNRTVGMAPMEYLLTWRMALAKDLLRRNKEPVAEVAQRVGYSSASTFSVAFTRHVGRPPAQYAREEQVITDDT</sequence>
<dbReference type="PROSITE" id="PS01124">
    <property type="entry name" value="HTH_ARAC_FAMILY_2"/>
    <property type="match status" value="1"/>
</dbReference>
<dbReference type="OrthoDB" id="9789899at2"/>
<accession>A0A248VVZ0</accession>
<geneLocation type="plasmid" evidence="5 6">
    <name>pBN1</name>
</geneLocation>
<dbReference type="Proteomes" id="UP000215158">
    <property type="component" value="Plasmid pBN1"/>
</dbReference>
<dbReference type="RefSeq" id="WP_095423001.1">
    <property type="nucleotide sequence ID" value="NZ_CP022991.1"/>
</dbReference>
<dbReference type="SUPFAM" id="SSF51182">
    <property type="entry name" value="RmlC-like cupins"/>
    <property type="match status" value="1"/>
</dbReference>
<dbReference type="InterPro" id="IPR011051">
    <property type="entry name" value="RmlC_Cupin_sf"/>
</dbReference>
<evidence type="ECO:0000256" key="2">
    <source>
        <dbReference type="ARBA" id="ARBA00023125"/>
    </source>
</evidence>
<dbReference type="InterPro" id="IPR020449">
    <property type="entry name" value="Tscrpt_reg_AraC-type_HTH"/>
</dbReference>
<dbReference type="EMBL" id="CP022991">
    <property type="protein sequence ID" value="ASW03168.1"/>
    <property type="molecule type" value="Genomic_DNA"/>
</dbReference>
<dbReference type="AlphaFoldDB" id="A0A248VVZ0"/>
<keyword evidence="6" id="KW-1185">Reference proteome</keyword>
<keyword evidence="3" id="KW-0804">Transcription</keyword>
<dbReference type="InterPro" id="IPR009057">
    <property type="entry name" value="Homeodomain-like_sf"/>
</dbReference>
<evidence type="ECO:0000256" key="3">
    <source>
        <dbReference type="ARBA" id="ARBA00023163"/>
    </source>
</evidence>
<dbReference type="InterPro" id="IPR018060">
    <property type="entry name" value="HTH_AraC"/>
</dbReference>
<dbReference type="SUPFAM" id="SSF46689">
    <property type="entry name" value="Homeodomain-like"/>
    <property type="match status" value="2"/>
</dbReference>
<feature type="domain" description="HTH araC/xylS-type" evidence="4">
    <location>
        <begin position="199"/>
        <end position="297"/>
    </location>
</feature>
<dbReference type="PRINTS" id="PR00032">
    <property type="entry name" value="HTHARAC"/>
</dbReference>
<evidence type="ECO:0000313" key="6">
    <source>
        <dbReference type="Proteomes" id="UP000215158"/>
    </source>
</evidence>
<dbReference type="InterPro" id="IPR032783">
    <property type="entry name" value="AraC_lig"/>
</dbReference>
<reference evidence="5 6" key="1">
    <citation type="submission" date="2017-08" db="EMBL/GenBank/DDBJ databases">
        <title>Identification and genetic characteristics of simultaneous BTEX- and naphthalene-degrading Paraburkholderia sp. BN5 isolated from petroleum-contaminated soil.</title>
        <authorList>
            <person name="Lee Y."/>
            <person name="Jeon C.O."/>
        </authorList>
    </citation>
    <scope>NUCLEOTIDE SEQUENCE [LARGE SCALE GENOMIC DNA]</scope>
    <source>
        <strain evidence="5 6">BN5</strain>
        <plasmid evidence="5 6">pBN1</plasmid>
    </source>
</reference>
<keyword evidence="2" id="KW-0238">DNA-binding</keyword>
<dbReference type="InterPro" id="IPR018062">
    <property type="entry name" value="HTH_AraC-typ_CS"/>
</dbReference>
<evidence type="ECO:0000313" key="5">
    <source>
        <dbReference type="EMBL" id="ASW03168.1"/>
    </source>
</evidence>
<dbReference type="InterPro" id="IPR050204">
    <property type="entry name" value="AraC_XylS_family_regulators"/>
</dbReference>
<proteinExistence type="predicted"/>